<dbReference type="AlphaFoldDB" id="A0A1F6AY70"/>
<protein>
    <submittedName>
        <fullName evidence="1">Uncharacterized protein</fullName>
    </submittedName>
</protein>
<name>A0A1F6AY70_9BACT</name>
<reference evidence="1 2" key="1">
    <citation type="journal article" date="2016" name="Nat. Commun.">
        <title>Thousands of microbial genomes shed light on interconnected biogeochemical processes in an aquifer system.</title>
        <authorList>
            <person name="Anantharaman K."/>
            <person name="Brown C.T."/>
            <person name="Hug L.A."/>
            <person name="Sharon I."/>
            <person name="Castelle C.J."/>
            <person name="Probst A.J."/>
            <person name="Thomas B.C."/>
            <person name="Singh A."/>
            <person name="Wilkins M.J."/>
            <person name="Karaoz U."/>
            <person name="Brodie E.L."/>
            <person name="Williams K.H."/>
            <person name="Hubbard S.S."/>
            <person name="Banfield J.F."/>
        </authorList>
    </citation>
    <scope>NUCLEOTIDE SEQUENCE [LARGE SCALE GENOMIC DNA]</scope>
</reference>
<gene>
    <name evidence="1" type="ORF">A3A63_01455</name>
</gene>
<sequence>MGMPISPQFISILPEGGTTSYSYMEQPYSLTYTVKNGMLRIEVRDSYDRTETVEVPGTLDPAGIVTRMEQTILDTIKLLEQNVGDMAQAADRVYQMGLAEHAAYTDALIQGYLTTPEDFQRRIDQYLETDLGRTLQDIDRGMAQLKKREQRIVRSYIAALATARPNVAKMIKISIRALVTDPNLNIPKDLLNKINAIFPENPTTTLF</sequence>
<accession>A0A1F6AY70</accession>
<evidence type="ECO:0000313" key="1">
    <source>
        <dbReference type="EMBL" id="OGG29483.1"/>
    </source>
</evidence>
<dbReference type="Proteomes" id="UP000176450">
    <property type="component" value="Unassembled WGS sequence"/>
</dbReference>
<comment type="caution">
    <text evidence="1">The sequence shown here is derived from an EMBL/GenBank/DDBJ whole genome shotgun (WGS) entry which is preliminary data.</text>
</comment>
<proteinExistence type="predicted"/>
<dbReference type="EMBL" id="MFJX01000066">
    <property type="protein sequence ID" value="OGG29483.1"/>
    <property type="molecule type" value="Genomic_DNA"/>
</dbReference>
<organism evidence="1 2">
    <name type="scientific">Candidatus Gottesmanbacteria bacterium RIFCSPLOWO2_01_FULL_46_9</name>
    <dbReference type="NCBI Taxonomy" id="1798394"/>
    <lineage>
        <taxon>Bacteria</taxon>
        <taxon>Candidatus Gottesmaniibacteriota</taxon>
    </lineage>
</organism>
<evidence type="ECO:0000313" key="2">
    <source>
        <dbReference type="Proteomes" id="UP000176450"/>
    </source>
</evidence>